<protein>
    <submittedName>
        <fullName evidence="1">Putative terminase</fullName>
    </submittedName>
</protein>
<gene>
    <name evidence="3" type="ORF">MM415A00187_0003</name>
    <name evidence="2" type="ORF">MM415B00313_0003</name>
    <name evidence="1" type="ORF">TM448A00409_0003</name>
</gene>
<dbReference type="AlphaFoldDB" id="A0A6H1ZG89"/>
<dbReference type="Gene3D" id="3.40.50.300">
    <property type="entry name" value="P-loop containing nucleotide triphosphate hydrolases"/>
    <property type="match status" value="1"/>
</dbReference>
<dbReference type="InterPro" id="IPR027417">
    <property type="entry name" value="P-loop_NTPase"/>
</dbReference>
<dbReference type="EMBL" id="MT144009">
    <property type="protein sequence ID" value="QJA46367.1"/>
    <property type="molecule type" value="Genomic_DNA"/>
</dbReference>
<proteinExistence type="predicted"/>
<evidence type="ECO:0000313" key="3">
    <source>
        <dbReference type="EMBL" id="QJA84468.1"/>
    </source>
</evidence>
<name>A0A6H1ZG89_9ZZZZ</name>
<accession>A0A6H1ZG89</accession>
<evidence type="ECO:0000313" key="2">
    <source>
        <dbReference type="EMBL" id="QJA66955.1"/>
    </source>
</evidence>
<dbReference type="Gene3D" id="3.30.420.280">
    <property type="match status" value="1"/>
</dbReference>
<dbReference type="EMBL" id="MT141564">
    <property type="protein sequence ID" value="QJA66955.1"/>
    <property type="molecule type" value="Genomic_DNA"/>
</dbReference>
<dbReference type="EMBL" id="MT142530">
    <property type="protein sequence ID" value="QJA84468.1"/>
    <property type="molecule type" value="Genomic_DNA"/>
</dbReference>
<organism evidence="1">
    <name type="scientific">viral metagenome</name>
    <dbReference type="NCBI Taxonomy" id="1070528"/>
    <lineage>
        <taxon>unclassified sequences</taxon>
        <taxon>metagenomes</taxon>
        <taxon>organismal metagenomes</taxon>
    </lineage>
</organism>
<sequence length="470" mass="53873">MTILSEMSYNEILLLKNHFFKKVGYKPHKFQKLFHMSPCRFKALVAGSRGGKSMAAAAEAAPLLLIPGVIIWCVSTCYKLAEKEYNWIMTFVGKYEVQDGTRLIDHAHIYSPTKGSKSMVFPWGSQVITCSTQKMSNLLGEEIDVCILGETSQIPRAVWNNVLRARLGSRNGYAIAPSTGNDDDGLLKDFADRGYSKEKVWEDWGVWQFRTCDNPTFSKDEYEIARAELDEKVFAEQYEGKFVSKRGRVFPSFDQKRIISELPENFDSFPVMVGVHHQNNAFNNPFTVSFIARNTDKEEYIVYDEIHETQASPEILLQKVAEKLRGKRLIFAITDYFNPALQDVLKEVFPNVMVNDEKKYTQAHCIVRRIQALQTELKIREDGEPRLKVLASCENHIEEFTKCKWHFPKSEQSEMAETALPTTKYISTPMAVSYVIAFAWIGSGREIYEAQRIVLPKKNSSIISEISRRY</sequence>
<reference evidence="1" key="1">
    <citation type="submission" date="2020-03" db="EMBL/GenBank/DDBJ databases">
        <title>The deep terrestrial virosphere.</title>
        <authorList>
            <person name="Holmfeldt K."/>
            <person name="Nilsson E."/>
            <person name="Simone D."/>
            <person name="Lopez-Fernandez M."/>
            <person name="Wu X."/>
            <person name="de Brujin I."/>
            <person name="Lundin D."/>
            <person name="Andersson A."/>
            <person name="Bertilsson S."/>
            <person name="Dopson M."/>
        </authorList>
    </citation>
    <scope>NUCLEOTIDE SEQUENCE</scope>
    <source>
        <strain evidence="3">MM415A00187</strain>
        <strain evidence="2">MM415B00313</strain>
        <strain evidence="1">TM448A00409</strain>
    </source>
</reference>
<evidence type="ECO:0000313" key="1">
    <source>
        <dbReference type="EMBL" id="QJA46367.1"/>
    </source>
</evidence>